<dbReference type="RefSeq" id="WP_168080789.1">
    <property type="nucleotide sequence ID" value="NZ_JAAVJI010000001.1"/>
</dbReference>
<dbReference type="EMBL" id="JAAVJI010000001">
    <property type="protein sequence ID" value="NJO99542.1"/>
    <property type="molecule type" value="Genomic_DNA"/>
</dbReference>
<organism evidence="2 3">
    <name type="scientific">Pseudomonas quercus</name>
    <dbReference type="NCBI Taxonomy" id="2722792"/>
    <lineage>
        <taxon>Bacteria</taxon>
        <taxon>Pseudomonadati</taxon>
        <taxon>Pseudomonadota</taxon>
        <taxon>Gammaproteobacteria</taxon>
        <taxon>Pseudomonadales</taxon>
        <taxon>Pseudomonadaceae</taxon>
        <taxon>Pseudomonas</taxon>
    </lineage>
</organism>
<feature type="region of interest" description="Disordered" evidence="1">
    <location>
        <begin position="291"/>
        <end position="332"/>
    </location>
</feature>
<feature type="compositionally biased region" description="Basic and acidic residues" evidence="1">
    <location>
        <begin position="313"/>
        <end position="326"/>
    </location>
</feature>
<proteinExistence type="predicted"/>
<evidence type="ECO:0000313" key="3">
    <source>
        <dbReference type="Proteomes" id="UP000746535"/>
    </source>
</evidence>
<keyword evidence="3" id="KW-1185">Reference proteome</keyword>
<dbReference type="Proteomes" id="UP000746535">
    <property type="component" value="Unassembled WGS sequence"/>
</dbReference>
<evidence type="ECO:0000256" key="1">
    <source>
        <dbReference type="SAM" id="MobiDB-lite"/>
    </source>
</evidence>
<gene>
    <name evidence="2" type="ORF">HBH25_01495</name>
</gene>
<accession>A0ABX0YBR4</accession>
<comment type="caution">
    <text evidence="2">The sequence shown here is derived from an EMBL/GenBank/DDBJ whole genome shotgun (WGS) entry which is preliminary data.</text>
</comment>
<sequence>MTAAAPVNLDPALSGLDWMTECPPTALNERLEQQLEDAIPQQGFALADFFPSHVPMGGRLRLPLLSSGHSHSPHTVAQEASLEAQASKTEAAAILRPVGTRATREASAGTLGLPLAHTNHAVAVPAPSTLSEAVALTMPLRATREPLAKAERSIPPIGSSVDAMTAAMAQANAQGPETLDKSVEERARKLSEPMLRGLPENVVVRSTVAVSASEAGARTSTPRNPMLAGQPSALLAPATAGNRPYLQVPFDNGAVTGELTISKPGPNAPFAFVIDTQPRVAEQLRQHWPSAEAPWVMRDGEGGNRQGHSHQGSQEDNHPHGGHLWDEQEAPA</sequence>
<reference evidence="2 3" key="1">
    <citation type="submission" date="2020-03" db="EMBL/GenBank/DDBJ databases">
        <authorList>
            <person name="Wang L."/>
            <person name="He N."/>
            <person name="Li Y."/>
            <person name="Fang Y."/>
            <person name="Zhang F."/>
        </authorList>
    </citation>
    <scope>NUCLEOTIDE SEQUENCE [LARGE SCALE GENOMIC DNA]</scope>
    <source>
        <strain evidence="3">hsmgli-8</strain>
    </source>
</reference>
<evidence type="ECO:0000313" key="2">
    <source>
        <dbReference type="EMBL" id="NJO99542.1"/>
    </source>
</evidence>
<name>A0ABX0YBR4_9PSED</name>
<protein>
    <submittedName>
        <fullName evidence="2">Uncharacterized protein</fullName>
    </submittedName>
</protein>